<dbReference type="AlphaFoldDB" id="J9H898"/>
<accession>J9H898</accession>
<evidence type="ECO:0000313" key="1">
    <source>
        <dbReference type="EMBL" id="EJX10600.1"/>
    </source>
</evidence>
<protein>
    <submittedName>
        <fullName evidence="1">Uncharacterized protein</fullName>
    </submittedName>
</protein>
<gene>
    <name evidence="1" type="ORF">EVA_00894</name>
</gene>
<name>J9H898_9ZZZZ</name>
<comment type="caution">
    <text evidence="1">The sequence shown here is derived from an EMBL/GenBank/DDBJ whole genome shotgun (WGS) entry which is preliminary data.</text>
</comment>
<sequence>MIFYNNVLAKSFLKEKESLFQNRMVHFTRYKCLEIWEDMEVQLHEKQFEQYFFLTIA</sequence>
<organism evidence="1">
    <name type="scientific">gut metagenome</name>
    <dbReference type="NCBI Taxonomy" id="749906"/>
    <lineage>
        <taxon>unclassified sequences</taxon>
        <taxon>metagenomes</taxon>
        <taxon>organismal metagenomes</taxon>
    </lineage>
</organism>
<proteinExistence type="predicted"/>
<dbReference type="EMBL" id="AMCI01000150">
    <property type="protein sequence ID" value="EJX10600.1"/>
    <property type="molecule type" value="Genomic_DNA"/>
</dbReference>
<reference evidence="1" key="1">
    <citation type="journal article" date="2012" name="PLoS ONE">
        <title>Gene sets for utilization of primary and secondary nutrition supplies in the distal gut of endangered iberian lynx.</title>
        <authorList>
            <person name="Alcaide M."/>
            <person name="Messina E."/>
            <person name="Richter M."/>
            <person name="Bargiela R."/>
            <person name="Peplies J."/>
            <person name="Huws S.A."/>
            <person name="Newbold C.J."/>
            <person name="Golyshin P.N."/>
            <person name="Simon M.A."/>
            <person name="Lopez G."/>
            <person name="Yakimov M.M."/>
            <person name="Ferrer M."/>
        </authorList>
    </citation>
    <scope>NUCLEOTIDE SEQUENCE</scope>
</reference>
<feature type="non-terminal residue" evidence="1">
    <location>
        <position position="57"/>
    </location>
</feature>